<reference evidence="2" key="1">
    <citation type="submission" date="2016-11" db="UniProtKB">
        <authorList>
            <consortium name="WormBaseParasite"/>
        </authorList>
    </citation>
    <scope>IDENTIFICATION</scope>
    <source>
        <strain evidence="2">KR3021</strain>
    </source>
</reference>
<accession>A0AC35TWE1</accession>
<dbReference type="Proteomes" id="UP000095286">
    <property type="component" value="Unplaced"/>
</dbReference>
<evidence type="ECO:0000313" key="1">
    <source>
        <dbReference type="Proteomes" id="UP000095286"/>
    </source>
</evidence>
<name>A0AC35TWE1_9BILA</name>
<evidence type="ECO:0000313" key="2">
    <source>
        <dbReference type="WBParaSite" id="RSKR_0000508740.1"/>
    </source>
</evidence>
<dbReference type="WBParaSite" id="RSKR_0000508740.1">
    <property type="protein sequence ID" value="RSKR_0000508740.1"/>
    <property type="gene ID" value="RSKR_0000508740"/>
</dbReference>
<proteinExistence type="predicted"/>
<organism evidence="1 2">
    <name type="scientific">Rhabditophanes sp. KR3021</name>
    <dbReference type="NCBI Taxonomy" id="114890"/>
    <lineage>
        <taxon>Eukaryota</taxon>
        <taxon>Metazoa</taxon>
        <taxon>Ecdysozoa</taxon>
        <taxon>Nematoda</taxon>
        <taxon>Chromadorea</taxon>
        <taxon>Rhabditida</taxon>
        <taxon>Tylenchina</taxon>
        <taxon>Panagrolaimomorpha</taxon>
        <taxon>Strongyloidoidea</taxon>
        <taxon>Alloionematidae</taxon>
        <taxon>Rhabditophanes</taxon>
    </lineage>
</organism>
<protein>
    <submittedName>
        <fullName evidence="2">Uncharacterized protein</fullName>
    </submittedName>
</protein>
<sequence length="94" mass="10508">MYSSNNGVISRSNIYTQNVAAVQNSTIPGTYQNIPVQAIPTPIVEKSIEAQIGIKSNWQVRKTTFQYATKRPFQTKISLKAKKNVAGKSFKKNF</sequence>